<gene>
    <name evidence="9" type="ORF">ACFPBZ_20020</name>
</gene>
<dbReference type="Proteomes" id="UP001595947">
    <property type="component" value="Unassembled WGS sequence"/>
</dbReference>
<accession>A0ABV9YR83</accession>
<evidence type="ECO:0000256" key="5">
    <source>
        <dbReference type="ARBA" id="ARBA00023136"/>
    </source>
</evidence>
<dbReference type="InterPro" id="IPR020846">
    <property type="entry name" value="MFS_dom"/>
</dbReference>
<evidence type="ECO:0000313" key="9">
    <source>
        <dbReference type="EMBL" id="MFC5064519.1"/>
    </source>
</evidence>
<feature type="transmembrane region" description="Helical" evidence="7">
    <location>
        <begin position="152"/>
        <end position="172"/>
    </location>
</feature>
<feature type="transmembrane region" description="Helical" evidence="7">
    <location>
        <begin position="63"/>
        <end position="83"/>
    </location>
</feature>
<feature type="transmembrane region" description="Helical" evidence="7">
    <location>
        <begin position="286"/>
        <end position="303"/>
    </location>
</feature>
<dbReference type="SUPFAM" id="SSF103473">
    <property type="entry name" value="MFS general substrate transporter"/>
    <property type="match status" value="1"/>
</dbReference>
<dbReference type="PROSITE" id="PS50850">
    <property type="entry name" value="MFS"/>
    <property type="match status" value="1"/>
</dbReference>
<evidence type="ECO:0000313" key="10">
    <source>
        <dbReference type="Proteomes" id="UP001595947"/>
    </source>
</evidence>
<organism evidence="9 10">
    <name type="scientific">Actinomycetospora atypica</name>
    <dbReference type="NCBI Taxonomy" id="1290095"/>
    <lineage>
        <taxon>Bacteria</taxon>
        <taxon>Bacillati</taxon>
        <taxon>Actinomycetota</taxon>
        <taxon>Actinomycetes</taxon>
        <taxon>Pseudonocardiales</taxon>
        <taxon>Pseudonocardiaceae</taxon>
        <taxon>Actinomycetospora</taxon>
    </lineage>
</organism>
<evidence type="ECO:0000256" key="2">
    <source>
        <dbReference type="ARBA" id="ARBA00022475"/>
    </source>
</evidence>
<feature type="region of interest" description="Disordered" evidence="6">
    <location>
        <begin position="392"/>
        <end position="411"/>
    </location>
</feature>
<dbReference type="RefSeq" id="WP_378037863.1">
    <property type="nucleotide sequence ID" value="NZ_JBHSIV010000024.1"/>
</dbReference>
<feature type="transmembrane region" description="Helical" evidence="7">
    <location>
        <begin position="254"/>
        <end position="274"/>
    </location>
</feature>
<dbReference type="PANTHER" id="PTHR43124:SF3">
    <property type="entry name" value="CHLORAMPHENICOL EFFLUX PUMP RV0191"/>
    <property type="match status" value="1"/>
</dbReference>
<keyword evidence="4 7" id="KW-1133">Transmembrane helix</keyword>
<evidence type="ECO:0000256" key="1">
    <source>
        <dbReference type="ARBA" id="ARBA00004651"/>
    </source>
</evidence>
<comment type="caution">
    <text evidence="9">The sequence shown here is derived from an EMBL/GenBank/DDBJ whole genome shotgun (WGS) entry which is preliminary data.</text>
</comment>
<dbReference type="Pfam" id="PF06779">
    <property type="entry name" value="MFS_4"/>
    <property type="match status" value="1"/>
</dbReference>
<comment type="subcellular location">
    <subcellularLocation>
        <location evidence="1">Cell membrane</location>
        <topology evidence="1">Multi-pass membrane protein</topology>
    </subcellularLocation>
</comment>
<evidence type="ECO:0000256" key="6">
    <source>
        <dbReference type="SAM" id="MobiDB-lite"/>
    </source>
</evidence>
<feature type="transmembrane region" description="Helical" evidence="7">
    <location>
        <begin position="342"/>
        <end position="362"/>
    </location>
</feature>
<reference evidence="10" key="1">
    <citation type="journal article" date="2019" name="Int. J. Syst. Evol. Microbiol.">
        <title>The Global Catalogue of Microorganisms (GCM) 10K type strain sequencing project: providing services to taxonomists for standard genome sequencing and annotation.</title>
        <authorList>
            <consortium name="The Broad Institute Genomics Platform"/>
            <consortium name="The Broad Institute Genome Sequencing Center for Infectious Disease"/>
            <person name="Wu L."/>
            <person name="Ma J."/>
        </authorList>
    </citation>
    <scope>NUCLEOTIDE SEQUENCE [LARGE SCALE GENOMIC DNA]</scope>
    <source>
        <strain evidence="10">CGMCC 4.7093</strain>
    </source>
</reference>
<feature type="domain" description="Major facilitator superfamily (MFS) profile" evidence="8">
    <location>
        <begin position="21"/>
        <end position="397"/>
    </location>
</feature>
<dbReference type="PANTHER" id="PTHR43124">
    <property type="entry name" value="PURINE EFFLUX PUMP PBUE"/>
    <property type="match status" value="1"/>
</dbReference>
<evidence type="ECO:0000256" key="4">
    <source>
        <dbReference type="ARBA" id="ARBA00022989"/>
    </source>
</evidence>
<evidence type="ECO:0000256" key="7">
    <source>
        <dbReference type="SAM" id="Phobius"/>
    </source>
</evidence>
<dbReference type="InterPro" id="IPR010645">
    <property type="entry name" value="MFS_4"/>
</dbReference>
<keyword evidence="2" id="KW-1003">Cell membrane</keyword>
<name>A0ABV9YR83_9PSEU</name>
<sequence>MQQCQVETEGPVGTAVERVGAVRLTTVGMALIAVCYGLARFAYGLFVPSLRAEFNLDATSVGAIASGSYIGYCVAVVLATVATTRWGARTVGVAAGATAAVGTGLVALAPSTPVLVVGVVLAGSSTGLASPPMAQAVATHLSPARQSRSQSVVNAGTGFGVLVSGPVALLAAGGQWRLAWAAFSLAAVAVTVWLARTVPSGGPAAATTGRVALAEVLPPGSGRLLLAAAVTGIGSAAVWTYGRELVSAAGLGDVTASVLWIVLGAAGLLGAFAGDLTTRLGPARSWSAAMLLLAAATVALALAPGQVVVAVLAFAVFGAVYIALSGFLLLWGTRVNPDRPALGVGAGFLLLALGQAVGAPLLGAVADALGTPQAFLLAAGITVLGALVRPRTQPRTERSSAVAGGGPGDQI</sequence>
<feature type="transmembrane region" description="Helical" evidence="7">
    <location>
        <begin position="178"/>
        <end position="195"/>
    </location>
</feature>
<feature type="transmembrane region" description="Helical" evidence="7">
    <location>
        <begin position="114"/>
        <end position="131"/>
    </location>
</feature>
<feature type="transmembrane region" description="Helical" evidence="7">
    <location>
        <begin position="309"/>
        <end position="330"/>
    </location>
</feature>
<proteinExistence type="predicted"/>
<evidence type="ECO:0000259" key="8">
    <source>
        <dbReference type="PROSITE" id="PS50850"/>
    </source>
</evidence>
<evidence type="ECO:0000256" key="3">
    <source>
        <dbReference type="ARBA" id="ARBA00022692"/>
    </source>
</evidence>
<keyword evidence="10" id="KW-1185">Reference proteome</keyword>
<protein>
    <submittedName>
        <fullName evidence="9">MFS transporter</fullName>
    </submittedName>
</protein>
<keyword evidence="3 7" id="KW-0812">Transmembrane</keyword>
<feature type="transmembrane region" description="Helical" evidence="7">
    <location>
        <begin position="224"/>
        <end position="242"/>
    </location>
</feature>
<feature type="transmembrane region" description="Helical" evidence="7">
    <location>
        <begin position="21"/>
        <end position="43"/>
    </location>
</feature>
<feature type="transmembrane region" description="Helical" evidence="7">
    <location>
        <begin position="368"/>
        <end position="388"/>
    </location>
</feature>
<dbReference type="InterPro" id="IPR050189">
    <property type="entry name" value="MFS_Efflux_Transporters"/>
</dbReference>
<dbReference type="EMBL" id="JBHSIV010000024">
    <property type="protein sequence ID" value="MFC5064519.1"/>
    <property type="molecule type" value="Genomic_DNA"/>
</dbReference>
<keyword evidence="5 7" id="KW-0472">Membrane</keyword>
<dbReference type="Gene3D" id="1.20.1250.20">
    <property type="entry name" value="MFS general substrate transporter like domains"/>
    <property type="match status" value="2"/>
</dbReference>
<feature type="transmembrane region" description="Helical" evidence="7">
    <location>
        <begin position="90"/>
        <end position="108"/>
    </location>
</feature>
<dbReference type="InterPro" id="IPR036259">
    <property type="entry name" value="MFS_trans_sf"/>
</dbReference>